<reference evidence="1" key="1">
    <citation type="submission" date="2015-07" db="EMBL/GenBank/DDBJ databases">
        <title>MeaNS - Measles Nucleotide Surveillance Program.</title>
        <authorList>
            <person name="Tran T."/>
            <person name="Druce J."/>
        </authorList>
    </citation>
    <scope>NUCLEOTIDE SEQUENCE</scope>
    <source>
        <strain evidence="1">UCB-OBI-ISO-001</strain>
        <tissue evidence="1">Gonad</tissue>
    </source>
</reference>
<gene>
    <name evidence="1" type="ORF">OCBIM_22019985mg</name>
</gene>
<evidence type="ECO:0000313" key="1">
    <source>
        <dbReference type="EMBL" id="KOF85636.1"/>
    </source>
</evidence>
<organism evidence="1">
    <name type="scientific">Octopus bimaculoides</name>
    <name type="common">California two-spotted octopus</name>
    <dbReference type="NCBI Taxonomy" id="37653"/>
    <lineage>
        <taxon>Eukaryota</taxon>
        <taxon>Metazoa</taxon>
        <taxon>Spiralia</taxon>
        <taxon>Lophotrochozoa</taxon>
        <taxon>Mollusca</taxon>
        <taxon>Cephalopoda</taxon>
        <taxon>Coleoidea</taxon>
        <taxon>Octopodiformes</taxon>
        <taxon>Octopoda</taxon>
        <taxon>Incirrata</taxon>
        <taxon>Octopodidae</taxon>
        <taxon>Octopus</taxon>
    </lineage>
</organism>
<name>A0A0L8H8P2_OCTBM</name>
<sequence>MTILWIQTIVHLCIAFFNSFSTHFLFSSCLTLVIMLSFSLSHMMLLTSSHIFSYLCKLADITVEKTSLIT</sequence>
<protein>
    <submittedName>
        <fullName evidence="1">Uncharacterized protein</fullName>
    </submittedName>
</protein>
<proteinExistence type="predicted"/>
<accession>A0A0L8H8P2</accession>
<dbReference type="AlphaFoldDB" id="A0A0L8H8P2"/>
<dbReference type="EMBL" id="KQ418840">
    <property type="protein sequence ID" value="KOF85636.1"/>
    <property type="molecule type" value="Genomic_DNA"/>
</dbReference>